<keyword evidence="2" id="KW-0812">Transmembrane</keyword>
<evidence type="ECO:0000256" key="1">
    <source>
        <dbReference type="SAM" id="MobiDB-lite"/>
    </source>
</evidence>
<dbReference type="Proteomes" id="UP001595701">
    <property type="component" value="Unassembled WGS sequence"/>
</dbReference>
<feature type="compositionally biased region" description="Basic and acidic residues" evidence="1">
    <location>
        <begin position="1"/>
        <end position="10"/>
    </location>
</feature>
<gene>
    <name evidence="3" type="ORF">ACFOZ0_15685</name>
</gene>
<feature type="region of interest" description="Disordered" evidence="1">
    <location>
        <begin position="119"/>
        <end position="163"/>
    </location>
</feature>
<feature type="compositionally biased region" description="Low complexity" evidence="1">
    <location>
        <begin position="131"/>
        <end position="143"/>
    </location>
</feature>
<dbReference type="RefSeq" id="WP_310769298.1">
    <property type="nucleotide sequence ID" value="NZ_JBHRWR010000009.1"/>
</dbReference>
<feature type="region of interest" description="Disordered" evidence="1">
    <location>
        <begin position="213"/>
        <end position="260"/>
    </location>
</feature>
<evidence type="ECO:0000256" key="2">
    <source>
        <dbReference type="SAM" id="Phobius"/>
    </source>
</evidence>
<keyword evidence="2" id="KW-1133">Transmembrane helix</keyword>
<dbReference type="EMBL" id="JBHRWR010000009">
    <property type="protein sequence ID" value="MFC3574690.1"/>
    <property type="molecule type" value="Genomic_DNA"/>
</dbReference>
<feature type="region of interest" description="Disordered" evidence="1">
    <location>
        <begin position="1"/>
        <end position="31"/>
    </location>
</feature>
<keyword evidence="2" id="KW-0472">Membrane</keyword>
<reference evidence="4" key="1">
    <citation type="journal article" date="2019" name="Int. J. Syst. Evol. Microbiol.">
        <title>The Global Catalogue of Microorganisms (GCM) 10K type strain sequencing project: providing services to taxonomists for standard genome sequencing and annotation.</title>
        <authorList>
            <consortium name="The Broad Institute Genomics Platform"/>
            <consortium name="The Broad Institute Genome Sequencing Center for Infectious Disease"/>
            <person name="Wu L."/>
            <person name="Ma J."/>
        </authorList>
    </citation>
    <scope>NUCLEOTIDE SEQUENCE [LARGE SCALE GENOMIC DNA]</scope>
    <source>
        <strain evidence="4">CGMCC 4.7035</strain>
    </source>
</reference>
<protein>
    <submittedName>
        <fullName evidence="3">Uncharacterized protein</fullName>
    </submittedName>
</protein>
<feature type="compositionally biased region" description="Basic and acidic residues" evidence="1">
    <location>
        <begin position="235"/>
        <end position="249"/>
    </location>
</feature>
<name>A0ABV7SHA8_9ACTN</name>
<feature type="compositionally biased region" description="Low complexity" evidence="1">
    <location>
        <begin position="215"/>
        <end position="234"/>
    </location>
</feature>
<sequence length="260" mass="27227">MGDRESDGRTFVRRRTPPGSRVHITDGEGEGAATESLLARALLDHPVTAEAEQRATAAFRAARDAGLHDGARTRRRDDWRPNDRARARRSVKATIAVFVASLTLGGVAVAAMGSYGPADDANDDSRTRAHPSPSAPEGSAAESARTRPGAPRTSTAADRPLTAKDIEAHCRAYESVRNQGKALEATAWQRLIAAAGGEEKVAVYCADQLARTEAAETAKPGKAGEAGKAGQAGEPGEKNKADRATKEPGEPAANATSKNK</sequence>
<feature type="compositionally biased region" description="Basic and acidic residues" evidence="1">
    <location>
        <begin position="61"/>
        <end position="85"/>
    </location>
</feature>
<feature type="transmembrane region" description="Helical" evidence="2">
    <location>
        <begin position="93"/>
        <end position="115"/>
    </location>
</feature>
<comment type="caution">
    <text evidence="3">The sequence shown here is derived from an EMBL/GenBank/DDBJ whole genome shotgun (WGS) entry which is preliminary data.</text>
</comment>
<proteinExistence type="predicted"/>
<keyword evidence="4" id="KW-1185">Reference proteome</keyword>
<accession>A0ABV7SHA8</accession>
<evidence type="ECO:0000313" key="4">
    <source>
        <dbReference type="Proteomes" id="UP001595701"/>
    </source>
</evidence>
<feature type="region of interest" description="Disordered" evidence="1">
    <location>
        <begin position="61"/>
        <end position="87"/>
    </location>
</feature>
<organism evidence="3 4">
    <name type="scientific">Streptomyces yaanensis</name>
    <dbReference type="NCBI Taxonomy" id="1142239"/>
    <lineage>
        <taxon>Bacteria</taxon>
        <taxon>Bacillati</taxon>
        <taxon>Actinomycetota</taxon>
        <taxon>Actinomycetes</taxon>
        <taxon>Kitasatosporales</taxon>
        <taxon>Streptomycetaceae</taxon>
        <taxon>Streptomyces</taxon>
    </lineage>
</organism>
<evidence type="ECO:0000313" key="3">
    <source>
        <dbReference type="EMBL" id="MFC3574690.1"/>
    </source>
</evidence>